<dbReference type="PANTHER" id="PTHR44068:SF1">
    <property type="entry name" value="HYPOTHETICAL LOC100005854"/>
    <property type="match status" value="1"/>
</dbReference>
<accession>A0A8T3VKL0</accession>
<dbReference type="EMBL" id="SUTF01000004">
    <property type="protein sequence ID" value="MBE6510430.1"/>
    <property type="molecule type" value="Genomic_DNA"/>
</dbReference>
<dbReference type="Gene3D" id="3.40.50.150">
    <property type="entry name" value="Vaccinia Virus protein VP39"/>
    <property type="match status" value="1"/>
</dbReference>
<proteinExistence type="predicted"/>
<reference evidence="3" key="1">
    <citation type="submission" date="2019-04" db="EMBL/GenBank/DDBJ databases">
        <title>Evolution of Biomass-Degrading Anaerobic Consortia Revealed by Metagenomics.</title>
        <authorList>
            <person name="Peng X."/>
        </authorList>
    </citation>
    <scope>NUCLEOTIDE SEQUENCE</scope>
    <source>
        <strain evidence="3">SIG13</strain>
    </source>
</reference>
<feature type="domain" description="Methyltransferase type 11" evidence="2">
    <location>
        <begin position="48"/>
        <end position="146"/>
    </location>
</feature>
<organism evidence="3 4">
    <name type="scientific">Methanobrevibacter millerae</name>
    <dbReference type="NCBI Taxonomy" id="230361"/>
    <lineage>
        <taxon>Archaea</taxon>
        <taxon>Methanobacteriati</taxon>
        <taxon>Methanobacteriota</taxon>
        <taxon>Methanomada group</taxon>
        <taxon>Methanobacteria</taxon>
        <taxon>Methanobacteriales</taxon>
        <taxon>Methanobacteriaceae</taxon>
        <taxon>Methanobrevibacter</taxon>
    </lineage>
</organism>
<dbReference type="InterPro" id="IPR013216">
    <property type="entry name" value="Methyltransf_11"/>
</dbReference>
<evidence type="ECO:0000259" key="2">
    <source>
        <dbReference type="Pfam" id="PF08241"/>
    </source>
</evidence>
<keyword evidence="1" id="KW-0808">Transferase</keyword>
<dbReference type="Proteomes" id="UP000713479">
    <property type="component" value="Unassembled WGS sequence"/>
</dbReference>
<dbReference type="InterPro" id="IPR029063">
    <property type="entry name" value="SAM-dependent_MTases_sf"/>
</dbReference>
<evidence type="ECO:0000313" key="4">
    <source>
        <dbReference type="Proteomes" id="UP000713479"/>
    </source>
</evidence>
<protein>
    <submittedName>
        <fullName evidence="3">Class I SAM-dependent methyltransferase</fullName>
    </submittedName>
</protein>
<dbReference type="PANTHER" id="PTHR44068">
    <property type="entry name" value="ZGC:194242"/>
    <property type="match status" value="1"/>
</dbReference>
<dbReference type="CDD" id="cd02440">
    <property type="entry name" value="AdoMet_MTases"/>
    <property type="match status" value="1"/>
</dbReference>
<keyword evidence="3" id="KW-0489">Methyltransferase</keyword>
<dbReference type="GO" id="GO:0016126">
    <property type="term" value="P:sterol biosynthetic process"/>
    <property type="evidence" value="ECO:0007669"/>
    <property type="project" value="TreeGrafter"/>
</dbReference>
<gene>
    <name evidence="3" type="ORF">E7Z74_04080</name>
</gene>
<dbReference type="GO" id="GO:0032259">
    <property type="term" value="P:methylation"/>
    <property type="evidence" value="ECO:0007669"/>
    <property type="project" value="UniProtKB-KW"/>
</dbReference>
<name>A0A8T3VKL0_9EURY</name>
<dbReference type="AlphaFoldDB" id="A0A8T3VKL0"/>
<evidence type="ECO:0000313" key="3">
    <source>
        <dbReference type="EMBL" id="MBE6510430.1"/>
    </source>
</evidence>
<sequence>MTAKKITQCRKPHGEEGIQTIKNMNENHKDISKFAFECVNVGKNDRILDIGCGGGVNIEKFLKLTENNVDGLDYSEISVAESIKRNKKAVDEKRCEVIPADVSNMPIEDETYDLVSAFETIYFWPDIKNTFKEVSRIIKENGQFMIAQGTDGNHPDDEKWLSTVEGMRVYTANQLKDYLINAGFSSVESFKKEDDYILVVIAKK</sequence>
<dbReference type="SUPFAM" id="SSF53335">
    <property type="entry name" value="S-adenosyl-L-methionine-dependent methyltransferases"/>
    <property type="match status" value="1"/>
</dbReference>
<dbReference type="Pfam" id="PF08241">
    <property type="entry name" value="Methyltransf_11"/>
    <property type="match status" value="1"/>
</dbReference>
<evidence type="ECO:0000256" key="1">
    <source>
        <dbReference type="ARBA" id="ARBA00022679"/>
    </source>
</evidence>
<dbReference type="GO" id="GO:0003838">
    <property type="term" value="F:sterol 24-C-methyltransferase activity"/>
    <property type="evidence" value="ECO:0007669"/>
    <property type="project" value="TreeGrafter"/>
</dbReference>
<dbReference type="InterPro" id="IPR050447">
    <property type="entry name" value="Erg6_SMT_methyltransf"/>
</dbReference>
<comment type="caution">
    <text evidence="3">The sequence shown here is derived from an EMBL/GenBank/DDBJ whole genome shotgun (WGS) entry which is preliminary data.</text>
</comment>